<protein>
    <submittedName>
        <fullName evidence="14">TraB/GumN family protein</fullName>
    </submittedName>
</protein>
<evidence type="ECO:0000256" key="6">
    <source>
        <dbReference type="ARBA" id="ARBA00022723"/>
    </source>
</evidence>
<keyword evidence="11" id="KW-0472">Membrane</keyword>
<dbReference type="PANTHER" id="PTHR31120">
    <property type="entry name" value="METALLOPROTEASE TIKI"/>
    <property type="match status" value="1"/>
</dbReference>
<reference evidence="14 15" key="1">
    <citation type="submission" date="2018-03" db="EMBL/GenBank/DDBJ databases">
        <title>Mesoflavibacter sp. HG37 and Mesoflavibacter sp. HG96 sp.nov., two marine bacteria isolated from seawater of Western Pacific Ocean.</title>
        <authorList>
            <person name="Cheng H."/>
            <person name="Wu Y.-H."/>
            <person name="Guo L.-L."/>
            <person name="Xu X.-W."/>
        </authorList>
    </citation>
    <scope>NUCLEOTIDE SEQUENCE [LARGE SCALE GENOMIC DNA]</scope>
    <source>
        <strain evidence="14 15">KCTC 42117</strain>
    </source>
</reference>
<feature type="chain" id="PRO_5015523428" evidence="13">
    <location>
        <begin position="19"/>
        <end position="1161"/>
    </location>
</feature>
<dbReference type="RefSeq" id="WP_106680589.1">
    <property type="nucleotide sequence ID" value="NZ_JACHWV010000002.1"/>
</dbReference>
<evidence type="ECO:0000313" key="14">
    <source>
        <dbReference type="EMBL" id="PSG87105.1"/>
    </source>
</evidence>
<comment type="caution">
    <text evidence="14">The sequence shown here is derived from an EMBL/GenBank/DDBJ whole genome shotgun (WGS) entry which is preliminary data.</text>
</comment>
<sequence>MKKYIIALFCAISLTSIAQEKNQSLLWEISGNGLTKPSYIYGTMHVSKKVAFRLDDVFFEALDKSEIVALESDPSSWLPFNYQTLTLSPQNYSYRNYDKNFYSNLMGIEHPEEVEIRGSIRADNRMINGYLYRKDGYSDNFEEETYLDMFIYQAGKKKGKGVYSLEDLEESRFLVGKAQHNATKPKIDPWLQKIYEKESPYLLQENTYRDRNLKLLDSIGEATNTEFFREHMLYKRNANMVHVMDSLMQSKTVFAGVGAAHLPGSKGMLEMFRKKGYTVKPLLSKQTEVGKAKKDAIEDYILPEKTTLNSTPDHFISLNTFTKLYEFAYGSQKYYISPDMTNGAYLTINRFNTFNYLPHEKDITLKRLNDFLFEDIPGDIIKKEKITSPYPGISILNKTKKGDYQKYHIYKTPLEIIIIKLAGPKNYVLNQEADIFDSITFKTQTSEFKNFTSNYNKYEVDFPEYMITENLENAGQKLIQGKVDNNYYFLKEGAFNDTFYIEEDKFEAKFIVTNFFKDLDIDDHTGSFDKKPYYSYTGIAKKDSTNAENIHLKSIIKDGSYYLLGYVGEDTQKAKAFFDSFKFKATKHHGFKKTIDTTLYFSVITNTKAPSFDNYYGYSSKKKDYEEKTKSTTYFSKANEQINITKIKFHDLQMYKNIDSLWNEIDNKLNPFKDYKDYGSDYKKYIITDKKKYQRDDKYYYDFTIKDSLSAKEILVKNILKKGALFELKTLTDSIAEPSEFITKFYDTFEPLDTLLGKSVFNDKTILFFEALKNNDSIVLNAESKIKFSKANASTMIDLIKNFEFPQNKEDLKTFLISELNNLEDPRTDAFLRQLYLDSYSEPDIQTTILKSLINKKTKKSYSQFLELLSKDLPLDKSINYMFYSYQDSLELKKMLFPNIMQYTTIKEYKEPVYKLLTRLKDSNVVKTKIYKKYKKQILTDGKIEIKRSLSNGNNYGYKSYNSILPQYVKLLFPYRNEQNVKIFFEKLLDSDNNQALTTYYVLLEKAKEDIPEKLKKKTIEEFKNQAILVDKMYRHKLFKPYLKEKITQEMYAKSTLFENKTIQEERDSIQFIGKRKFTTDNNKEGEIYFYMFIKKREKDEDKRFYYAAFLNPEDPKKLQTKVFYKSGYSGDYIDDNKEDDKLIEEVLDQVKYKDRKRLND</sequence>
<dbReference type="Proteomes" id="UP000238430">
    <property type="component" value="Unassembled WGS sequence"/>
</dbReference>
<evidence type="ECO:0000256" key="9">
    <source>
        <dbReference type="ARBA" id="ARBA00022989"/>
    </source>
</evidence>
<keyword evidence="10" id="KW-0482">Metalloprotease</keyword>
<evidence type="ECO:0000256" key="12">
    <source>
        <dbReference type="ARBA" id="ARBA00023180"/>
    </source>
</evidence>
<feature type="signal peptide" evidence="13">
    <location>
        <begin position="1"/>
        <end position="18"/>
    </location>
</feature>
<keyword evidence="9" id="KW-1133">Transmembrane helix</keyword>
<comment type="cofactor">
    <cofactor evidence="2">
        <name>Co(2+)</name>
        <dbReference type="ChEBI" id="CHEBI:48828"/>
    </cofactor>
</comment>
<evidence type="ECO:0000256" key="5">
    <source>
        <dbReference type="ARBA" id="ARBA00022692"/>
    </source>
</evidence>
<organism evidence="14 15">
    <name type="scientific">Mesoflavibacter zeaxanthinifaciens subsp. sabulilitoris</name>
    <dbReference type="NCBI Taxonomy" id="1520893"/>
    <lineage>
        <taxon>Bacteria</taxon>
        <taxon>Pseudomonadati</taxon>
        <taxon>Bacteroidota</taxon>
        <taxon>Flavobacteriia</taxon>
        <taxon>Flavobacteriales</taxon>
        <taxon>Flavobacteriaceae</taxon>
        <taxon>Mesoflavibacter</taxon>
    </lineage>
</organism>
<evidence type="ECO:0000313" key="15">
    <source>
        <dbReference type="Proteomes" id="UP000238430"/>
    </source>
</evidence>
<name>A0A2T1N692_9FLAO</name>
<dbReference type="InterPro" id="IPR040230">
    <property type="entry name" value="TIKI1/2-like"/>
</dbReference>
<keyword evidence="7 13" id="KW-0732">Signal</keyword>
<evidence type="ECO:0000256" key="11">
    <source>
        <dbReference type="ARBA" id="ARBA00023136"/>
    </source>
</evidence>
<proteinExistence type="predicted"/>
<keyword evidence="6" id="KW-0479">Metal-binding</keyword>
<keyword evidence="8" id="KW-0378">Hydrolase</keyword>
<dbReference type="InterPro" id="IPR002816">
    <property type="entry name" value="TraB/PrgY/GumN_fam"/>
</dbReference>
<dbReference type="GO" id="GO:0046872">
    <property type="term" value="F:metal ion binding"/>
    <property type="evidence" value="ECO:0007669"/>
    <property type="project" value="UniProtKB-KW"/>
</dbReference>
<comment type="subcellular location">
    <subcellularLocation>
        <location evidence="3">Membrane</location>
        <topology evidence="3">Single-pass type I membrane protein</topology>
    </subcellularLocation>
</comment>
<dbReference type="EMBL" id="PXOT01000027">
    <property type="protein sequence ID" value="PSG87105.1"/>
    <property type="molecule type" value="Genomic_DNA"/>
</dbReference>
<gene>
    <name evidence="14" type="ORF">C7H61_13425</name>
</gene>
<dbReference type="CDD" id="cd14789">
    <property type="entry name" value="Tiki"/>
    <property type="match status" value="1"/>
</dbReference>
<keyword evidence="5" id="KW-0812">Transmembrane</keyword>
<evidence type="ECO:0000256" key="1">
    <source>
        <dbReference type="ARBA" id="ARBA00001936"/>
    </source>
</evidence>
<accession>A0A2T1N692</accession>
<dbReference type="OrthoDB" id="9798714at2"/>
<comment type="cofactor">
    <cofactor evidence="1">
        <name>Mn(2+)</name>
        <dbReference type="ChEBI" id="CHEBI:29035"/>
    </cofactor>
</comment>
<dbReference type="GO" id="GO:0006508">
    <property type="term" value="P:proteolysis"/>
    <property type="evidence" value="ECO:0007669"/>
    <property type="project" value="UniProtKB-KW"/>
</dbReference>
<dbReference type="GO" id="GO:0004222">
    <property type="term" value="F:metalloendopeptidase activity"/>
    <property type="evidence" value="ECO:0007669"/>
    <property type="project" value="TreeGrafter"/>
</dbReference>
<dbReference type="GO" id="GO:0030178">
    <property type="term" value="P:negative regulation of Wnt signaling pathway"/>
    <property type="evidence" value="ECO:0007669"/>
    <property type="project" value="InterPro"/>
</dbReference>
<evidence type="ECO:0000256" key="2">
    <source>
        <dbReference type="ARBA" id="ARBA00001941"/>
    </source>
</evidence>
<evidence type="ECO:0000256" key="13">
    <source>
        <dbReference type="SAM" id="SignalP"/>
    </source>
</evidence>
<keyword evidence="15" id="KW-1185">Reference proteome</keyword>
<dbReference type="GO" id="GO:0016020">
    <property type="term" value="C:membrane"/>
    <property type="evidence" value="ECO:0007669"/>
    <property type="project" value="UniProtKB-SubCell"/>
</dbReference>
<evidence type="ECO:0000256" key="3">
    <source>
        <dbReference type="ARBA" id="ARBA00004479"/>
    </source>
</evidence>
<dbReference type="Pfam" id="PF01963">
    <property type="entry name" value="TraB_PrgY_gumN"/>
    <property type="match status" value="1"/>
</dbReference>
<evidence type="ECO:0000256" key="4">
    <source>
        <dbReference type="ARBA" id="ARBA00022670"/>
    </source>
</evidence>
<keyword evidence="4" id="KW-0645">Protease</keyword>
<evidence type="ECO:0000256" key="7">
    <source>
        <dbReference type="ARBA" id="ARBA00022729"/>
    </source>
</evidence>
<dbReference type="AlphaFoldDB" id="A0A2T1N692"/>
<evidence type="ECO:0000256" key="8">
    <source>
        <dbReference type="ARBA" id="ARBA00022801"/>
    </source>
</evidence>
<evidence type="ECO:0000256" key="10">
    <source>
        <dbReference type="ARBA" id="ARBA00023049"/>
    </source>
</evidence>
<dbReference type="PANTHER" id="PTHR31120:SF6">
    <property type="entry name" value="METALLOPROTEASE TIKI HOMOLOG"/>
    <property type="match status" value="1"/>
</dbReference>
<keyword evidence="12" id="KW-0325">Glycoprotein</keyword>